<dbReference type="Pfam" id="PF00394">
    <property type="entry name" value="Cu-oxidase"/>
    <property type="match status" value="1"/>
</dbReference>
<dbReference type="GO" id="GO:0048046">
    <property type="term" value="C:apoplast"/>
    <property type="evidence" value="ECO:0007669"/>
    <property type="project" value="UniProtKB-SubCell"/>
</dbReference>
<evidence type="ECO:0000256" key="12">
    <source>
        <dbReference type="ARBA" id="ARBA00023185"/>
    </source>
</evidence>
<evidence type="ECO:0000256" key="4">
    <source>
        <dbReference type="ARBA" id="ARBA00010609"/>
    </source>
</evidence>
<dbReference type="CDD" id="cd13875">
    <property type="entry name" value="CuRO_2_LCC_plant"/>
    <property type="match status" value="1"/>
</dbReference>
<dbReference type="PANTHER" id="PTHR11709:SF292">
    <property type="entry name" value="LACCASE-1"/>
    <property type="match status" value="1"/>
</dbReference>
<keyword evidence="10 13" id="KW-0560">Oxidoreductase</keyword>
<reference evidence="17 18" key="1">
    <citation type="journal article" date="2020" name="Nat. Food">
        <title>A phased Vanilla planifolia genome enables genetic improvement of flavour and production.</title>
        <authorList>
            <person name="Hasing T."/>
            <person name="Tang H."/>
            <person name="Brym M."/>
            <person name="Khazi F."/>
            <person name="Huang T."/>
            <person name="Chambers A.H."/>
        </authorList>
    </citation>
    <scope>NUCLEOTIDE SEQUENCE [LARGE SCALE GENOMIC DNA]</scope>
    <source>
        <tissue evidence="17">Leaf</tissue>
    </source>
</reference>
<sequence length="472" mass="52042">MMTNMERHGIRQYRTAWADGPAYITQCPIRPNESYTYRFTVIGQRGTLFWHAHFSWQRASVHGAFVILPAAAYPFPSPPLKAEIPIIFGEWWNSDIEAVEAEAMHGGGPKVSDAYTINGFPGPLYPSCSQDIFVQAVEPGKTYLLRLINAALNDELFFSISGHRLTVVEADAAYTKPFSTPAVMLAPGQTMSVLLTTLPFPPSSPFFPLAVRPYVTATAAPFDNSTALGFLHYRSSESSAKNPPLVVPQNLPPLRSPFAAAFSDRIRSLATGEFPCKVPKNVDRVVFLAISLNLQDCCKSCVCDGFNGKRFAASVNNQSFIRPLVSILQSYYNHSASAELSFDFPVKPVHPFNYTAEPAADANLNAEYGGRLLRLAFGERVEFVLQDTAFLNTENHPIHVHGHNFFVVGSGVGNYDEERDRAKYNLEDPPERNTVAVPSGGWAAIRFTADNPGCGLCTAILRFIPLGVWLWV</sequence>
<accession>A0A835UC57</accession>
<dbReference type="InterPro" id="IPR008972">
    <property type="entry name" value="Cupredoxin"/>
</dbReference>
<dbReference type="AlphaFoldDB" id="A0A835UC57"/>
<evidence type="ECO:0000313" key="18">
    <source>
        <dbReference type="Proteomes" id="UP000639772"/>
    </source>
</evidence>
<proteinExistence type="inferred from homology"/>
<dbReference type="OrthoDB" id="2121828at2759"/>
<keyword evidence="6 13" id="KW-0052">Apoplast</keyword>
<comment type="subcellular location">
    <subcellularLocation>
        <location evidence="3 13">Secreted</location>
        <location evidence="3 13">Extracellular space</location>
        <location evidence="3 13">Apoplast</location>
    </subcellularLocation>
</comment>
<feature type="domain" description="Plastocyanin-like" evidence="15">
    <location>
        <begin position="344"/>
        <end position="453"/>
    </location>
</feature>
<feature type="domain" description="Plastocyanin-like" evidence="16">
    <location>
        <begin position="3"/>
        <end position="70"/>
    </location>
</feature>
<comment type="catalytic activity">
    <reaction evidence="1 13">
        <text>4 hydroquinone + O2 = 4 benzosemiquinone + 2 H2O</text>
        <dbReference type="Rhea" id="RHEA:11276"/>
        <dbReference type="ChEBI" id="CHEBI:15377"/>
        <dbReference type="ChEBI" id="CHEBI:15379"/>
        <dbReference type="ChEBI" id="CHEBI:17594"/>
        <dbReference type="ChEBI" id="CHEBI:17977"/>
        <dbReference type="EC" id="1.10.3.2"/>
    </reaction>
</comment>
<dbReference type="GO" id="GO:0046274">
    <property type="term" value="P:lignin catabolic process"/>
    <property type="evidence" value="ECO:0007669"/>
    <property type="project" value="UniProtKB-KW"/>
</dbReference>
<organism evidence="17 18">
    <name type="scientific">Vanilla planifolia</name>
    <name type="common">Vanilla</name>
    <dbReference type="NCBI Taxonomy" id="51239"/>
    <lineage>
        <taxon>Eukaryota</taxon>
        <taxon>Viridiplantae</taxon>
        <taxon>Streptophyta</taxon>
        <taxon>Embryophyta</taxon>
        <taxon>Tracheophyta</taxon>
        <taxon>Spermatophyta</taxon>
        <taxon>Magnoliopsida</taxon>
        <taxon>Liliopsida</taxon>
        <taxon>Asparagales</taxon>
        <taxon>Orchidaceae</taxon>
        <taxon>Vanilloideae</taxon>
        <taxon>Vanilleae</taxon>
        <taxon>Vanilla</taxon>
    </lineage>
</organism>
<evidence type="ECO:0000256" key="11">
    <source>
        <dbReference type="ARBA" id="ARBA00023008"/>
    </source>
</evidence>
<feature type="domain" description="Plastocyanin-like" evidence="14">
    <location>
        <begin position="84"/>
        <end position="235"/>
    </location>
</feature>
<dbReference type="InterPro" id="IPR001117">
    <property type="entry name" value="Cu-oxidase_2nd"/>
</dbReference>
<evidence type="ECO:0000256" key="1">
    <source>
        <dbReference type="ARBA" id="ARBA00000349"/>
    </source>
</evidence>
<keyword evidence="11 13" id="KW-0186">Copper</keyword>
<evidence type="ECO:0000256" key="6">
    <source>
        <dbReference type="ARBA" id="ARBA00022523"/>
    </source>
</evidence>
<comment type="function">
    <text evidence="2 13">Lignin degradation and detoxification of lignin-derived products.</text>
</comment>
<dbReference type="PANTHER" id="PTHR11709">
    <property type="entry name" value="MULTI-COPPER OXIDASE"/>
    <property type="match status" value="1"/>
</dbReference>
<name>A0A835UC57_VANPL</name>
<evidence type="ECO:0000259" key="16">
    <source>
        <dbReference type="Pfam" id="PF07732"/>
    </source>
</evidence>
<dbReference type="EC" id="1.10.3.2" evidence="5 13"/>
<comment type="cofactor">
    <cofactor evidence="13">
        <name>Cu cation</name>
        <dbReference type="ChEBI" id="CHEBI:23378"/>
    </cofactor>
    <text evidence="13">Binds 4 Cu cations per monomer.</text>
</comment>
<keyword evidence="12 13" id="KW-0439">Lignin degradation</keyword>
<evidence type="ECO:0000256" key="2">
    <source>
        <dbReference type="ARBA" id="ARBA00002075"/>
    </source>
</evidence>
<comment type="caution">
    <text evidence="17">The sequence shown here is derived from an EMBL/GenBank/DDBJ whole genome shotgun (WGS) entry which is preliminary data.</text>
</comment>
<protein>
    <recommendedName>
        <fullName evidence="5 13">Laccase</fullName>
        <ecNumber evidence="5 13">1.10.3.2</ecNumber>
    </recommendedName>
    <alternativeName>
        <fullName evidence="13">Benzenediol:oxygen oxidoreductase</fullName>
    </alternativeName>
    <alternativeName>
        <fullName evidence="13">Diphenol oxidase</fullName>
    </alternativeName>
    <alternativeName>
        <fullName evidence="13">Urishiol oxidase</fullName>
    </alternativeName>
</protein>
<dbReference type="GO" id="GO:0005507">
    <property type="term" value="F:copper ion binding"/>
    <property type="evidence" value="ECO:0007669"/>
    <property type="project" value="InterPro"/>
</dbReference>
<evidence type="ECO:0000256" key="13">
    <source>
        <dbReference type="RuleBase" id="RU361119"/>
    </source>
</evidence>
<dbReference type="InterPro" id="IPR034285">
    <property type="entry name" value="CuRO_2_LCC"/>
</dbReference>
<dbReference type="GO" id="GO:0052716">
    <property type="term" value="F:hydroquinone:oxygen oxidoreductase activity"/>
    <property type="evidence" value="ECO:0007669"/>
    <property type="project" value="UniProtKB-EC"/>
</dbReference>
<evidence type="ECO:0000256" key="9">
    <source>
        <dbReference type="ARBA" id="ARBA00022737"/>
    </source>
</evidence>
<keyword evidence="7 13" id="KW-0964">Secreted</keyword>
<dbReference type="InterPro" id="IPR045087">
    <property type="entry name" value="Cu-oxidase_fam"/>
</dbReference>
<comment type="similarity">
    <text evidence="4 13">Belongs to the multicopper oxidase family.</text>
</comment>
<keyword evidence="9 13" id="KW-0677">Repeat</keyword>
<evidence type="ECO:0000259" key="14">
    <source>
        <dbReference type="Pfam" id="PF00394"/>
    </source>
</evidence>
<keyword evidence="8 13" id="KW-0479">Metal-binding</keyword>
<dbReference type="InterPro" id="IPR011707">
    <property type="entry name" value="Cu-oxidase-like_N"/>
</dbReference>
<dbReference type="Gene3D" id="2.60.40.420">
    <property type="entry name" value="Cupredoxins - blue copper proteins"/>
    <property type="match status" value="3"/>
</dbReference>
<gene>
    <name evidence="17" type="ORF">HPP92_023588</name>
</gene>
<dbReference type="InterPro" id="IPR011706">
    <property type="entry name" value="Cu-oxidase_C"/>
</dbReference>
<dbReference type="EMBL" id="JADCNM010000013">
    <property type="protein sequence ID" value="KAG0455800.1"/>
    <property type="molecule type" value="Genomic_DNA"/>
</dbReference>
<evidence type="ECO:0000256" key="3">
    <source>
        <dbReference type="ARBA" id="ARBA00004271"/>
    </source>
</evidence>
<evidence type="ECO:0000256" key="5">
    <source>
        <dbReference type="ARBA" id="ARBA00012297"/>
    </source>
</evidence>
<dbReference type="SUPFAM" id="SSF49503">
    <property type="entry name" value="Cupredoxins"/>
    <property type="match status" value="3"/>
</dbReference>
<evidence type="ECO:0000256" key="10">
    <source>
        <dbReference type="ARBA" id="ARBA00023002"/>
    </source>
</evidence>
<evidence type="ECO:0000259" key="15">
    <source>
        <dbReference type="Pfam" id="PF07731"/>
    </source>
</evidence>
<evidence type="ECO:0000256" key="7">
    <source>
        <dbReference type="ARBA" id="ARBA00022525"/>
    </source>
</evidence>
<dbReference type="Proteomes" id="UP000639772">
    <property type="component" value="Chromosome 13"/>
</dbReference>
<evidence type="ECO:0000313" key="17">
    <source>
        <dbReference type="EMBL" id="KAG0455800.1"/>
    </source>
</evidence>
<evidence type="ECO:0000256" key="8">
    <source>
        <dbReference type="ARBA" id="ARBA00022723"/>
    </source>
</evidence>
<dbReference type="Pfam" id="PF07732">
    <property type="entry name" value="Cu-oxidase_3"/>
    <property type="match status" value="1"/>
</dbReference>
<dbReference type="NCBIfam" id="TIGR03389">
    <property type="entry name" value="laccase"/>
    <property type="match status" value="1"/>
</dbReference>
<dbReference type="Pfam" id="PF07731">
    <property type="entry name" value="Cu-oxidase_2"/>
    <property type="match status" value="1"/>
</dbReference>
<dbReference type="InterPro" id="IPR017761">
    <property type="entry name" value="Laccase"/>
</dbReference>